<keyword evidence="2" id="KW-1185">Reference proteome</keyword>
<name>S0EYU2_CHTCT</name>
<dbReference type="Proteomes" id="UP000014227">
    <property type="component" value="Chromosome I"/>
</dbReference>
<accession>S0EYU2</accession>
<dbReference type="PATRIC" id="fig|1303518.3.peg.1943"/>
<dbReference type="KEGG" id="ccz:CCALI_01887"/>
<reference evidence="2" key="1">
    <citation type="submission" date="2013-03" db="EMBL/GenBank/DDBJ databases">
        <title>Genome sequence of Chthonomonas calidirosea, the first sequenced genome from the Armatimonadetes phylum (formally candidate division OP10).</title>
        <authorList>
            <person name="Lee K.C.Y."/>
            <person name="Morgan X.C."/>
            <person name="Dunfield P.F."/>
            <person name="Tamas I."/>
            <person name="Houghton K.M."/>
            <person name="Vyssotski M."/>
            <person name="Ryan J.L.J."/>
            <person name="Lagutin K."/>
            <person name="McDonald I.R."/>
            <person name="Stott M.B."/>
        </authorList>
    </citation>
    <scope>NUCLEOTIDE SEQUENCE [LARGE SCALE GENOMIC DNA]</scope>
    <source>
        <strain evidence="2">DSM 23976 / ICMP 18418 / T49</strain>
    </source>
</reference>
<dbReference type="AlphaFoldDB" id="S0EYU2"/>
<dbReference type="STRING" id="454171.CP488_02207"/>
<gene>
    <name evidence="1" type="ORF">CCALI_01887</name>
</gene>
<sequence length="166" mass="19188">MKRLWVIAPVALLLVVWLGIRCLNARWAPATDELPDLSQWPPDAQTVAHRLASEKEMAKKRALFASLLTSRFRDRPDAIAIRVSWDNPNTIKLCCPARMEPWNMSRIALMVWREARNDLGENCSIVIFHTYISPGLIKVGELRPMPQNPNRAEVKYNFHMTENQLW</sequence>
<evidence type="ECO:0000313" key="1">
    <source>
        <dbReference type="EMBL" id="CCW35696.1"/>
    </source>
</evidence>
<dbReference type="RefSeq" id="WP_016483221.1">
    <property type="nucleotide sequence ID" value="NC_021487.1"/>
</dbReference>
<dbReference type="InParanoid" id="S0EYU2"/>
<dbReference type="EMBL" id="HF951689">
    <property type="protein sequence ID" value="CCW35696.1"/>
    <property type="molecule type" value="Genomic_DNA"/>
</dbReference>
<evidence type="ECO:0000313" key="2">
    <source>
        <dbReference type="Proteomes" id="UP000014227"/>
    </source>
</evidence>
<organism evidence="1 2">
    <name type="scientific">Chthonomonas calidirosea (strain DSM 23976 / ICMP 18418 / T49)</name>
    <dbReference type="NCBI Taxonomy" id="1303518"/>
    <lineage>
        <taxon>Bacteria</taxon>
        <taxon>Bacillati</taxon>
        <taxon>Armatimonadota</taxon>
        <taxon>Chthonomonadia</taxon>
        <taxon>Chthonomonadales</taxon>
        <taxon>Chthonomonadaceae</taxon>
        <taxon>Chthonomonas</taxon>
    </lineage>
</organism>
<dbReference type="HOGENOM" id="CLU_1599805_0_0_0"/>
<protein>
    <submittedName>
        <fullName evidence="1">Uncharacterized protein</fullName>
    </submittedName>
</protein>
<proteinExistence type="predicted"/>